<keyword evidence="4" id="KW-0347">Helicase</keyword>
<keyword evidence="10" id="KW-1185">Reference proteome</keyword>
<feature type="coiled-coil region" evidence="6">
    <location>
        <begin position="319"/>
        <end position="361"/>
    </location>
</feature>
<proteinExistence type="inferred from homology"/>
<feature type="domain" description="DNA2/NAM7 helicase helicase" evidence="7">
    <location>
        <begin position="215"/>
        <end position="436"/>
    </location>
</feature>
<dbReference type="CDD" id="cd18044">
    <property type="entry name" value="DEXXQc_SMUBP2"/>
    <property type="match status" value="1"/>
</dbReference>
<sequence length="743" mass="86641">MIKQTSKVYESFEQFCELQQKWIKQEHEEEQKFIQLISQELTYTQIIQIGYGLGRLKLTKTKLTFGNRQVLVFEQQQKLQQQEDNKEEQTKEFSEVKQENFRLKQGDQVGIYIWSNVLTSQKFKNPEAIGVIDRYRKNLRIILEQNCKIPDDNSIYGICLQENQVTYKRHLQVIDDIKQQYEKHPIIQILFGDQDEKMKEKINQNMEFQGDTIKQLNDQQKIAVQKAMNQPHISLIHGPPGTGKTRTVCEYIKQAVLVQRHKILACANSNIAVDNMIERIQNISQLKVCRIGNPARMTDQVRYVCIDQLVKKTTSYAIMKTIKTEIQQIEKKLNRAERREAAELRDKLKQKKKEYFEQQQLAYEEAIQDCQVIFSTNVGSGQFQFQQLTKNIKFDVVVIDECAQSLEISCWIPILKGNKVVLAGDHCQLPPTVKTKNTGLEMTLFERVENELHVNILLTVQYRMNKSIMQWSSQEFYDGHLVADQTVANRTVSDTILLFVDTSCCDFYEQQQESLLYFDDQNKSKYNVGEAGLVQIISEELINLGVQKQDIGIITPYNAQVQLLKSKINDIEISTVDGFQGREKDCIIISMVRSNQMGEVGFLCESRRMNVAVTRAKKFVCLIGDSETVSNDAFLKRLIDYFVENGEQRSAQEYQHDDKIQIPMKIEQVQQDIKTRLNTQSQKQHPHFYNKIENQQIEQNLVQQEQDQNIISQVEQQILHFINSKDQELILKKVKWFSKKRAS</sequence>
<evidence type="ECO:0000256" key="4">
    <source>
        <dbReference type="ARBA" id="ARBA00022806"/>
    </source>
</evidence>
<evidence type="ECO:0000256" key="5">
    <source>
        <dbReference type="ARBA" id="ARBA00022840"/>
    </source>
</evidence>
<dbReference type="InterPro" id="IPR050534">
    <property type="entry name" value="Coronavir_polyprotein_1ab"/>
</dbReference>
<dbReference type="GO" id="GO:0016787">
    <property type="term" value="F:hydrolase activity"/>
    <property type="evidence" value="ECO:0007669"/>
    <property type="project" value="UniProtKB-KW"/>
</dbReference>
<dbReference type="InterPro" id="IPR047187">
    <property type="entry name" value="SF1_C_Upf1"/>
</dbReference>
<dbReference type="GO" id="GO:0005694">
    <property type="term" value="C:chromosome"/>
    <property type="evidence" value="ECO:0007669"/>
    <property type="project" value="UniProtKB-ARBA"/>
</dbReference>
<dbReference type="FunFam" id="3.40.50.300:FF:000326">
    <property type="entry name" value="P-loop containing nucleoside triphosphate hydrolase"/>
    <property type="match status" value="1"/>
</dbReference>
<evidence type="ECO:0000313" key="9">
    <source>
        <dbReference type="EMBL" id="CAK71325.1"/>
    </source>
</evidence>
<dbReference type="InterPro" id="IPR041679">
    <property type="entry name" value="DNA2/NAM7-like_C"/>
</dbReference>
<name>A0CKK8_PARTE</name>
<dbReference type="Gene3D" id="3.40.50.300">
    <property type="entry name" value="P-loop containing nucleotide triphosphate hydrolases"/>
    <property type="match status" value="2"/>
</dbReference>
<dbReference type="InterPro" id="IPR027417">
    <property type="entry name" value="P-loop_NTPase"/>
</dbReference>
<gene>
    <name evidence="9" type="ORF">GSPATT00001039001</name>
</gene>
<feature type="coiled-coil region" evidence="6">
    <location>
        <begin position="72"/>
        <end position="99"/>
    </location>
</feature>
<evidence type="ECO:0000259" key="7">
    <source>
        <dbReference type="Pfam" id="PF13086"/>
    </source>
</evidence>
<dbReference type="eggNOG" id="KOG1803">
    <property type="taxonomic scope" value="Eukaryota"/>
</dbReference>
<feature type="domain" description="DNA2/NAM7 helicase-like C-terminal" evidence="8">
    <location>
        <begin position="440"/>
        <end position="626"/>
    </location>
</feature>
<dbReference type="AlphaFoldDB" id="A0CKK8"/>
<keyword evidence="3" id="KW-0378">Hydrolase</keyword>
<comment type="similarity">
    <text evidence="1">Belongs to the DNA2/NAM7 helicase family.</text>
</comment>
<dbReference type="RefSeq" id="XP_001438722.1">
    <property type="nucleotide sequence ID" value="XM_001438685.1"/>
</dbReference>
<reference evidence="9 10" key="1">
    <citation type="journal article" date="2006" name="Nature">
        <title>Global trends of whole-genome duplications revealed by the ciliate Paramecium tetraurelia.</title>
        <authorList>
            <consortium name="Genoscope"/>
            <person name="Aury J.-M."/>
            <person name="Jaillon O."/>
            <person name="Duret L."/>
            <person name="Noel B."/>
            <person name="Jubin C."/>
            <person name="Porcel B.M."/>
            <person name="Segurens B."/>
            <person name="Daubin V."/>
            <person name="Anthouard V."/>
            <person name="Aiach N."/>
            <person name="Arnaiz O."/>
            <person name="Billaut A."/>
            <person name="Beisson J."/>
            <person name="Blanc I."/>
            <person name="Bouhouche K."/>
            <person name="Camara F."/>
            <person name="Duharcourt S."/>
            <person name="Guigo R."/>
            <person name="Gogendeau D."/>
            <person name="Katinka M."/>
            <person name="Keller A.-M."/>
            <person name="Kissmehl R."/>
            <person name="Klotz C."/>
            <person name="Koll F."/>
            <person name="Le Moue A."/>
            <person name="Lepere C."/>
            <person name="Malinsky S."/>
            <person name="Nowacki M."/>
            <person name="Nowak J.K."/>
            <person name="Plattner H."/>
            <person name="Poulain J."/>
            <person name="Ruiz F."/>
            <person name="Serrano V."/>
            <person name="Zagulski M."/>
            <person name="Dessen P."/>
            <person name="Betermier M."/>
            <person name="Weissenbach J."/>
            <person name="Scarpelli C."/>
            <person name="Schachter V."/>
            <person name="Sperling L."/>
            <person name="Meyer E."/>
            <person name="Cohen J."/>
            <person name="Wincker P."/>
        </authorList>
    </citation>
    <scope>NUCLEOTIDE SEQUENCE [LARGE SCALE GENOMIC DNA]</scope>
    <source>
        <strain evidence="9 10">Stock d4-2</strain>
    </source>
</reference>
<dbReference type="GO" id="GO:0005524">
    <property type="term" value="F:ATP binding"/>
    <property type="evidence" value="ECO:0007669"/>
    <property type="project" value="UniProtKB-KW"/>
</dbReference>
<dbReference type="PANTHER" id="PTHR43788">
    <property type="entry name" value="DNA2/NAM7 HELICASE FAMILY MEMBER"/>
    <property type="match status" value="1"/>
</dbReference>
<dbReference type="PANTHER" id="PTHR43788:SF8">
    <property type="entry name" value="DNA-BINDING PROTEIN SMUBP-2"/>
    <property type="match status" value="1"/>
</dbReference>
<dbReference type="GeneID" id="5024507"/>
<accession>A0CKK8</accession>
<dbReference type="Proteomes" id="UP000000600">
    <property type="component" value="Unassembled WGS sequence"/>
</dbReference>
<dbReference type="InterPro" id="IPR041677">
    <property type="entry name" value="DNA2/NAM7_AAA_11"/>
</dbReference>
<evidence type="ECO:0000313" key="10">
    <source>
        <dbReference type="Proteomes" id="UP000000600"/>
    </source>
</evidence>
<dbReference type="InParanoid" id="A0CKK8"/>
<evidence type="ECO:0000256" key="3">
    <source>
        <dbReference type="ARBA" id="ARBA00022801"/>
    </source>
</evidence>
<keyword evidence="2" id="KW-0547">Nucleotide-binding</keyword>
<protein>
    <recommendedName>
        <fullName evidence="11">Helicase ATP-binding domain-containing protein</fullName>
    </recommendedName>
</protein>
<dbReference type="FunCoup" id="A0CKK8">
    <property type="interactions" value="55"/>
</dbReference>
<evidence type="ECO:0000256" key="6">
    <source>
        <dbReference type="SAM" id="Coils"/>
    </source>
</evidence>
<dbReference type="Gene3D" id="2.40.30.270">
    <property type="match status" value="1"/>
</dbReference>
<dbReference type="CDD" id="cd18808">
    <property type="entry name" value="SF1_C_Upf1"/>
    <property type="match status" value="1"/>
</dbReference>
<dbReference type="SUPFAM" id="SSF52540">
    <property type="entry name" value="P-loop containing nucleoside triphosphate hydrolases"/>
    <property type="match status" value="1"/>
</dbReference>
<dbReference type="Pfam" id="PF13086">
    <property type="entry name" value="AAA_11"/>
    <property type="match status" value="1"/>
</dbReference>
<dbReference type="STRING" id="5888.A0CKK8"/>
<dbReference type="EMBL" id="CT868096">
    <property type="protein sequence ID" value="CAK71325.1"/>
    <property type="molecule type" value="Genomic_DNA"/>
</dbReference>
<dbReference type="Pfam" id="PF13087">
    <property type="entry name" value="AAA_12"/>
    <property type="match status" value="1"/>
</dbReference>
<evidence type="ECO:0000256" key="2">
    <source>
        <dbReference type="ARBA" id="ARBA00022741"/>
    </source>
</evidence>
<evidence type="ECO:0000259" key="8">
    <source>
        <dbReference type="Pfam" id="PF13087"/>
    </source>
</evidence>
<dbReference type="HOGENOM" id="CLU_315356_0_0_1"/>
<dbReference type="KEGG" id="ptm:GSPATT00001039001"/>
<evidence type="ECO:0008006" key="11">
    <source>
        <dbReference type="Google" id="ProtNLM"/>
    </source>
</evidence>
<keyword evidence="5" id="KW-0067">ATP-binding</keyword>
<organism evidence="9 10">
    <name type="scientific">Paramecium tetraurelia</name>
    <dbReference type="NCBI Taxonomy" id="5888"/>
    <lineage>
        <taxon>Eukaryota</taxon>
        <taxon>Sar</taxon>
        <taxon>Alveolata</taxon>
        <taxon>Ciliophora</taxon>
        <taxon>Intramacronucleata</taxon>
        <taxon>Oligohymenophorea</taxon>
        <taxon>Peniculida</taxon>
        <taxon>Parameciidae</taxon>
        <taxon>Paramecium</taxon>
    </lineage>
</organism>
<dbReference type="OrthoDB" id="6513042at2759"/>
<dbReference type="OMA" id="TRTVCEY"/>
<keyword evidence="6" id="KW-0175">Coiled coil</keyword>
<dbReference type="GO" id="GO:0043139">
    <property type="term" value="F:5'-3' DNA helicase activity"/>
    <property type="evidence" value="ECO:0000318"/>
    <property type="project" value="GO_Central"/>
</dbReference>
<evidence type="ECO:0000256" key="1">
    <source>
        <dbReference type="ARBA" id="ARBA00007913"/>
    </source>
</evidence>